<dbReference type="InterPro" id="IPR046342">
    <property type="entry name" value="CBS_dom_sf"/>
</dbReference>
<dbReference type="SUPFAM" id="SSF55073">
    <property type="entry name" value="Nucleotide cyclase"/>
    <property type="match status" value="1"/>
</dbReference>
<dbReference type="SUPFAM" id="SSF141868">
    <property type="entry name" value="EAL domain-like"/>
    <property type="match status" value="1"/>
</dbReference>
<organism evidence="3 4">
    <name type="scientific">Kyrpidia spormannii</name>
    <dbReference type="NCBI Taxonomy" id="2055160"/>
    <lineage>
        <taxon>Bacteria</taxon>
        <taxon>Bacillati</taxon>
        <taxon>Bacillota</taxon>
        <taxon>Bacilli</taxon>
        <taxon>Bacillales</taxon>
        <taxon>Alicyclobacillaceae</taxon>
        <taxon>Kyrpidia</taxon>
    </lineage>
</organism>
<dbReference type="PROSITE" id="PS50887">
    <property type="entry name" value="GGDEF"/>
    <property type="match status" value="2"/>
</dbReference>
<dbReference type="Pfam" id="PF00990">
    <property type="entry name" value="GGDEF"/>
    <property type="match status" value="1"/>
</dbReference>
<dbReference type="SUPFAM" id="SSF54631">
    <property type="entry name" value="CBS-domain pair"/>
    <property type="match status" value="1"/>
</dbReference>
<dbReference type="Gene3D" id="3.20.20.450">
    <property type="entry name" value="EAL domain"/>
    <property type="match status" value="1"/>
</dbReference>
<dbReference type="InterPro" id="IPR029787">
    <property type="entry name" value="Nucleotide_cyclase"/>
</dbReference>
<feature type="domain" description="GGDEF" evidence="2">
    <location>
        <begin position="38"/>
        <end position="183"/>
    </location>
</feature>
<feature type="domain" description="EAL" evidence="1">
    <location>
        <begin position="182"/>
        <end position="431"/>
    </location>
</feature>
<dbReference type="Gene3D" id="3.30.70.270">
    <property type="match status" value="2"/>
</dbReference>
<dbReference type="PANTHER" id="PTHR33121:SF76">
    <property type="entry name" value="SIGNALING PROTEIN"/>
    <property type="match status" value="1"/>
</dbReference>
<dbReference type="InterPro" id="IPR050706">
    <property type="entry name" value="Cyclic-di-GMP_PDE-like"/>
</dbReference>
<dbReference type="EMBL" id="LR792683">
    <property type="protein sequence ID" value="CAB3395870.1"/>
    <property type="molecule type" value="Genomic_DNA"/>
</dbReference>
<dbReference type="RefSeq" id="WP_170086423.1">
    <property type="nucleotide sequence ID" value="NZ_CP047972.1"/>
</dbReference>
<accession>A0A6F9EH16</accession>
<dbReference type="CDD" id="cd01949">
    <property type="entry name" value="GGDEF"/>
    <property type="match status" value="1"/>
</dbReference>
<dbReference type="SMART" id="SM00052">
    <property type="entry name" value="EAL"/>
    <property type="match status" value="1"/>
</dbReference>
<protein>
    <submittedName>
        <fullName evidence="3">Diguanylate cyclase/phosphodiesterase (Modular protein)</fullName>
    </submittedName>
</protein>
<dbReference type="AlphaFoldDB" id="A0A6F9EH16"/>
<dbReference type="Pfam" id="PF00563">
    <property type="entry name" value="EAL"/>
    <property type="match status" value="1"/>
</dbReference>
<dbReference type="InterPro" id="IPR035919">
    <property type="entry name" value="EAL_sf"/>
</dbReference>
<evidence type="ECO:0000259" key="1">
    <source>
        <dbReference type="PROSITE" id="PS50883"/>
    </source>
</evidence>
<dbReference type="GO" id="GO:0071111">
    <property type="term" value="F:cyclic-guanylate-specific phosphodiesterase activity"/>
    <property type="evidence" value="ECO:0007669"/>
    <property type="project" value="InterPro"/>
</dbReference>
<evidence type="ECO:0000313" key="3">
    <source>
        <dbReference type="EMBL" id="CAB3395870.1"/>
    </source>
</evidence>
<dbReference type="InterPro" id="IPR000644">
    <property type="entry name" value="CBS_dom"/>
</dbReference>
<dbReference type="PANTHER" id="PTHR33121">
    <property type="entry name" value="CYCLIC DI-GMP PHOSPHODIESTERASE PDEF"/>
    <property type="match status" value="1"/>
</dbReference>
<dbReference type="InterPro" id="IPR043128">
    <property type="entry name" value="Rev_trsase/Diguanyl_cyclase"/>
</dbReference>
<dbReference type="SMART" id="SM00267">
    <property type="entry name" value="GGDEF"/>
    <property type="match status" value="1"/>
</dbReference>
<evidence type="ECO:0000259" key="2">
    <source>
        <dbReference type="PROSITE" id="PS50887"/>
    </source>
</evidence>
<name>A0A6F9EH16_9BACL</name>
<dbReference type="InterPro" id="IPR000160">
    <property type="entry name" value="GGDEF_dom"/>
</dbReference>
<dbReference type="NCBIfam" id="TIGR00254">
    <property type="entry name" value="GGDEF"/>
    <property type="match status" value="1"/>
</dbReference>
<dbReference type="InterPro" id="IPR001633">
    <property type="entry name" value="EAL_dom"/>
</dbReference>
<feature type="domain" description="GGDEF" evidence="2">
    <location>
        <begin position="613"/>
        <end position="767"/>
    </location>
</feature>
<dbReference type="CDD" id="cd04598">
    <property type="entry name" value="CBS_pair_GGDEF_EAL"/>
    <property type="match status" value="1"/>
</dbReference>
<sequence>MSNLGAKLSRWARKLHVPLNSKDAATDPRIPELLREGRWIGMIYFDLVDFELTEQIYGTLYCRQVLTALDELINERAEELLAPHRVLEISRRGDDLVVYFHATHSPPPSGPELSRTAEQLRERLGTELSARCKHLIPTGLNFHVGFSLIEPDDDTRENAERALYKAYKEAVLVAKNQVDALEMERRRDFTDLLLNEAIHMVYQPILRMDSGRIIGYEALCRGPENSFFTSPLNLFGYAEKTNHLYALDRIARKKALAGLIELSGAMLFLNINPKVVHDPTFRADEIRDHLQELGTTPDRVVFEITERTGIEDFRSFRQSLEYYRQHGFKVAVDDAGAGYSSLQAVAELQPDFIKIDQSLIRDIDQNATKRILVETFLTFGEKTGGRIIAEGIETADELATLQGLGVPFGQGFFLALPAYPPPPVDVAAARLMKENDTQSVRDRNSRLGRIVPVGGISQGVTTMNIHTVTKDVVDFFTGHPQVEGVAVLGDDHRPAGLIMRDKLFNQLGTQFGFAVYTERPIYLVMDPQALIVENDTPVEVVSQLAMARPDHKVYDSIIVTKNGIYHGLVSVRQLLDAITGIQVEAARFANPLTGLPGNRLIEEELLSRLGGGQPFSVIYTDLDHFKGFNDRYGFERGDQAIKMTASILTEQVSRLGRPDDLVGHIGGDDFIVVTRPEVSEAICRGIIEAFDERVPELYDPEDRERGYIDSRDRQDRPVRLPLMTVSLALINCHPGHYQSPEELSRIAAGLKKYAKSMEGSVFVKERRHRPS</sequence>
<gene>
    <name evidence="3" type="ORF">COOX1_3126</name>
</gene>
<dbReference type="CDD" id="cd01948">
    <property type="entry name" value="EAL"/>
    <property type="match status" value="1"/>
</dbReference>
<reference evidence="3 4" key="1">
    <citation type="submission" date="2020-04" db="EMBL/GenBank/DDBJ databases">
        <authorList>
            <person name="Hogendoorn C."/>
        </authorList>
    </citation>
    <scope>NUCLEOTIDE SEQUENCE [LARGE SCALE GENOMIC DNA]</scope>
    <source>
        <strain evidence="3">COOX1</strain>
    </source>
</reference>
<dbReference type="PROSITE" id="PS50883">
    <property type="entry name" value="EAL"/>
    <property type="match status" value="1"/>
</dbReference>
<dbReference type="Proteomes" id="UP000502196">
    <property type="component" value="Chromosome"/>
</dbReference>
<evidence type="ECO:0000313" key="4">
    <source>
        <dbReference type="Proteomes" id="UP000502196"/>
    </source>
</evidence>
<proteinExistence type="predicted"/>
<dbReference type="Pfam" id="PF00571">
    <property type="entry name" value="CBS"/>
    <property type="match status" value="1"/>
</dbReference>